<evidence type="ECO:0000313" key="2">
    <source>
        <dbReference type="Proteomes" id="UP000829542"/>
    </source>
</evidence>
<dbReference type="EMBL" id="CP093379">
    <property type="protein sequence ID" value="UNM97378.1"/>
    <property type="molecule type" value="Genomic_DNA"/>
</dbReference>
<accession>A0ABY3X3B7</accession>
<organism evidence="1 2">
    <name type="scientific">Ignatzschineria rhizosphaerae</name>
    <dbReference type="NCBI Taxonomy" id="2923279"/>
    <lineage>
        <taxon>Bacteria</taxon>
        <taxon>Pseudomonadati</taxon>
        <taxon>Pseudomonadota</taxon>
        <taxon>Gammaproteobacteria</taxon>
        <taxon>Cardiobacteriales</taxon>
        <taxon>Ignatzschineriaceae</taxon>
        <taxon>Ignatzschineria</taxon>
    </lineage>
</organism>
<dbReference type="Proteomes" id="UP000829542">
    <property type="component" value="Chromosome"/>
</dbReference>
<dbReference type="RefSeq" id="WP_242152779.1">
    <property type="nucleotide sequence ID" value="NZ_CP093379.1"/>
</dbReference>
<keyword evidence="2" id="KW-1185">Reference proteome</keyword>
<name>A0ABY3X3B7_9GAMM</name>
<evidence type="ECO:0000313" key="1">
    <source>
        <dbReference type="EMBL" id="UNM97378.1"/>
    </source>
</evidence>
<reference evidence="1 2" key="1">
    <citation type="submission" date="2022-03" db="EMBL/GenBank/DDBJ databases">
        <title>Ignatzschineria rhizosphaerae HR5S32.</title>
        <authorList>
            <person name="Sun J.Q."/>
            <person name="Feng J.Y."/>
        </authorList>
    </citation>
    <scope>NUCLEOTIDE SEQUENCE [LARGE SCALE GENOMIC DNA]</scope>
    <source>
        <strain evidence="1 2">HR5S32</strain>
    </source>
</reference>
<proteinExistence type="predicted"/>
<protein>
    <submittedName>
        <fullName evidence="1">Uncharacterized protein</fullName>
    </submittedName>
</protein>
<sequence>MINFPLLPRFIVNGEDKALILSTYNPFIKHNLERALCGSYFSLGSYSRFGLRNTILKILRVEKAYQISLHVAGENYF</sequence>
<gene>
    <name evidence="1" type="ORF">MMG00_05900</name>
</gene>